<gene>
    <name evidence="10" type="ORF">A10D4_09864</name>
</gene>
<dbReference type="PANTHER" id="PTHR48111:SF22">
    <property type="entry name" value="REGULATOR OF RPOS"/>
    <property type="match status" value="1"/>
</dbReference>
<keyword evidence="2" id="KW-0902">Two-component regulatory system</keyword>
<accession>K2KHD2</accession>
<dbReference type="SUPFAM" id="SSF52172">
    <property type="entry name" value="CheY-like"/>
    <property type="match status" value="1"/>
</dbReference>
<feature type="modified residue" description="4-aspartylphosphate" evidence="6">
    <location>
        <position position="51"/>
    </location>
</feature>
<evidence type="ECO:0000256" key="4">
    <source>
        <dbReference type="ARBA" id="ARBA00023125"/>
    </source>
</evidence>
<keyword evidence="4 7" id="KW-0238">DNA-binding</keyword>
<dbReference type="GO" id="GO:0032993">
    <property type="term" value="C:protein-DNA complex"/>
    <property type="evidence" value="ECO:0007669"/>
    <property type="project" value="TreeGrafter"/>
</dbReference>
<dbReference type="InterPro" id="IPR036388">
    <property type="entry name" value="WH-like_DNA-bd_sf"/>
</dbReference>
<dbReference type="Pfam" id="PF00486">
    <property type="entry name" value="Trans_reg_C"/>
    <property type="match status" value="1"/>
</dbReference>
<dbReference type="RefSeq" id="WP_008489271.1">
    <property type="nucleotide sequence ID" value="NZ_AMRG01000012.1"/>
</dbReference>
<dbReference type="Gene3D" id="3.40.50.2300">
    <property type="match status" value="1"/>
</dbReference>
<dbReference type="PANTHER" id="PTHR48111">
    <property type="entry name" value="REGULATOR OF RPOS"/>
    <property type="match status" value="1"/>
</dbReference>
<evidence type="ECO:0000256" key="7">
    <source>
        <dbReference type="PROSITE-ProRule" id="PRU01091"/>
    </source>
</evidence>
<dbReference type="CDD" id="cd00383">
    <property type="entry name" value="trans_reg_C"/>
    <property type="match status" value="1"/>
</dbReference>
<evidence type="ECO:0000259" key="8">
    <source>
        <dbReference type="PROSITE" id="PS50110"/>
    </source>
</evidence>
<feature type="DNA-binding region" description="OmpR/PhoB-type" evidence="7">
    <location>
        <begin position="125"/>
        <end position="223"/>
    </location>
</feature>
<dbReference type="InterPro" id="IPR011006">
    <property type="entry name" value="CheY-like_superfamily"/>
</dbReference>
<dbReference type="OrthoDB" id="9802426at2"/>
<evidence type="ECO:0000259" key="9">
    <source>
        <dbReference type="PROSITE" id="PS51755"/>
    </source>
</evidence>
<dbReference type="AlphaFoldDB" id="K2KHD2"/>
<dbReference type="EMBL" id="AMRG01000012">
    <property type="protein sequence ID" value="EKE82074.1"/>
    <property type="molecule type" value="Genomic_DNA"/>
</dbReference>
<evidence type="ECO:0000256" key="2">
    <source>
        <dbReference type="ARBA" id="ARBA00023012"/>
    </source>
</evidence>
<dbReference type="PROSITE" id="PS50110">
    <property type="entry name" value="RESPONSE_REGULATORY"/>
    <property type="match status" value="1"/>
</dbReference>
<feature type="domain" description="OmpR/PhoB-type" evidence="9">
    <location>
        <begin position="125"/>
        <end position="223"/>
    </location>
</feature>
<evidence type="ECO:0000313" key="10">
    <source>
        <dbReference type="EMBL" id="EKE82074.1"/>
    </source>
</evidence>
<dbReference type="Pfam" id="PF00072">
    <property type="entry name" value="Response_reg"/>
    <property type="match status" value="1"/>
</dbReference>
<dbReference type="GO" id="GO:0005829">
    <property type="term" value="C:cytosol"/>
    <property type="evidence" value="ECO:0007669"/>
    <property type="project" value="TreeGrafter"/>
</dbReference>
<reference evidence="10 11" key="1">
    <citation type="journal article" date="2012" name="J. Bacteriol.">
        <title>Genome Sequence of Idiomarina xiamenensis Type Strain 10-D-4.</title>
        <authorList>
            <person name="Lai Q."/>
            <person name="Wang L."/>
            <person name="Wang W."/>
            <person name="Shao Z."/>
        </authorList>
    </citation>
    <scope>NUCLEOTIDE SEQUENCE [LARGE SCALE GENOMIC DNA]</scope>
    <source>
        <strain evidence="10 11">10-D-4</strain>
    </source>
</reference>
<dbReference type="InterPro" id="IPR001867">
    <property type="entry name" value="OmpR/PhoB-type_DNA-bd"/>
</dbReference>
<keyword evidence="5" id="KW-0804">Transcription</keyword>
<protein>
    <submittedName>
        <fullName evidence="10">Two component transcriptional regulator, winged helix family protein</fullName>
    </submittedName>
</protein>
<evidence type="ECO:0000256" key="1">
    <source>
        <dbReference type="ARBA" id="ARBA00022553"/>
    </source>
</evidence>
<dbReference type="SMART" id="SM00448">
    <property type="entry name" value="REC"/>
    <property type="match status" value="1"/>
</dbReference>
<dbReference type="eggNOG" id="COG0745">
    <property type="taxonomic scope" value="Bacteria"/>
</dbReference>
<dbReference type="Proteomes" id="UP000014115">
    <property type="component" value="Unassembled WGS sequence"/>
</dbReference>
<dbReference type="GO" id="GO:0006355">
    <property type="term" value="P:regulation of DNA-templated transcription"/>
    <property type="evidence" value="ECO:0007669"/>
    <property type="project" value="InterPro"/>
</dbReference>
<evidence type="ECO:0000256" key="5">
    <source>
        <dbReference type="ARBA" id="ARBA00023163"/>
    </source>
</evidence>
<keyword evidence="11" id="KW-1185">Reference proteome</keyword>
<dbReference type="PATRIC" id="fig|740709.3.peg.1995"/>
<dbReference type="InterPro" id="IPR001789">
    <property type="entry name" value="Sig_transdc_resp-reg_receiver"/>
</dbReference>
<dbReference type="GO" id="GO:0000976">
    <property type="term" value="F:transcription cis-regulatory region binding"/>
    <property type="evidence" value="ECO:0007669"/>
    <property type="project" value="TreeGrafter"/>
</dbReference>
<dbReference type="PROSITE" id="PS51755">
    <property type="entry name" value="OMPR_PHOB"/>
    <property type="match status" value="1"/>
</dbReference>
<name>K2KHD2_9GAMM</name>
<dbReference type="GO" id="GO:0000156">
    <property type="term" value="F:phosphorelay response regulator activity"/>
    <property type="evidence" value="ECO:0007669"/>
    <property type="project" value="TreeGrafter"/>
</dbReference>
<dbReference type="STRING" id="740709.A10D4_09864"/>
<organism evidence="10 11">
    <name type="scientific">Idiomarina xiamenensis 10-D-4</name>
    <dbReference type="NCBI Taxonomy" id="740709"/>
    <lineage>
        <taxon>Bacteria</taxon>
        <taxon>Pseudomonadati</taxon>
        <taxon>Pseudomonadota</taxon>
        <taxon>Gammaproteobacteria</taxon>
        <taxon>Alteromonadales</taxon>
        <taxon>Idiomarinaceae</taxon>
        <taxon>Idiomarina</taxon>
    </lineage>
</organism>
<feature type="domain" description="Response regulatory" evidence="8">
    <location>
        <begin position="2"/>
        <end position="116"/>
    </location>
</feature>
<dbReference type="SMART" id="SM00862">
    <property type="entry name" value="Trans_reg_C"/>
    <property type="match status" value="1"/>
</dbReference>
<keyword evidence="1 6" id="KW-0597">Phosphoprotein</keyword>
<proteinExistence type="predicted"/>
<evidence type="ECO:0000313" key="11">
    <source>
        <dbReference type="Proteomes" id="UP000014115"/>
    </source>
</evidence>
<comment type="caution">
    <text evidence="10">The sequence shown here is derived from an EMBL/GenBank/DDBJ whole genome shotgun (WGS) entry which is preliminary data.</text>
</comment>
<evidence type="ECO:0000256" key="3">
    <source>
        <dbReference type="ARBA" id="ARBA00023015"/>
    </source>
</evidence>
<dbReference type="InterPro" id="IPR039420">
    <property type="entry name" value="WalR-like"/>
</dbReference>
<keyword evidence="3" id="KW-0805">Transcription regulation</keyword>
<dbReference type="Gene3D" id="1.10.10.10">
    <property type="entry name" value="Winged helix-like DNA-binding domain superfamily/Winged helix DNA-binding domain"/>
    <property type="match status" value="1"/>
</dbReference>
<evidence type="ECO:0000256" key="6">
    <source>
        <dbReference type="PROSITE-ProRule" id="PRU00169"/>
    </source>
</evidence>
<sequence length="225" mass="25327">MNVLLIEDSASLRRSLSVGLNNLGFTVDDTGDGSQGLSMALMGDYDVIVLDLMLPNLDGLTLLKTLRRENKDTRVLILSAKSQPEERVQGLLSGADDYMSKPFSFDELHARLLCLSRRGTLKLTSDVVYYDNFALDLQLKTFNANNRQIELTPNEYKIIECLFTHQNKVITPEKLSTYISGNYDSISKNAIEAHLSAARKKVKKLGFELPIKTKRGFGYWIESRT</sequence>